<feature type="disulfide bond" evidence="6">
    <location>
        <begin position="83"/>
        <end position="92"/>
    </location>
</feature>
<evidence type="ECO:0000256" key="6">
    <source>
        <dbReference type="PROSITE-ProRule" id="PRU00076"/>
    </source>
</evidence>
<keyword evidence="1 6" id="KW-0245">EGF-like domain</keyword>
<keyword evidence="2" id="KW-0732">Signal</keyword>
<dbReference type="Gene3D" id="2.10.25.10">
    <property type="entry name" value="Laminin"/>
    <property type="match status" value="2"/>
</dbReference>
<gene>
    <name evidence="9" type="ORF">OXD698_LOCUS49082</name>
</gene>
<protein>
    <recommendedName>
        <fullName evidence="8">EGF-like domain-containing protein</fullName>
    </recommendedName>
</protein>
<feature type="domain" description="EGF-like" evidence="8">
    <location>
        <begin position="57"/>
        <end position="93"/>
    </location>
</feature>
<sequence length="142" mass="15972">MTKDYVNHLHVLTEVKIFFEEILHNIDYYLGNCTNISSIDFKCTCDDGYKGKNCEITVDLCNNVTCQNNGVCFQTYLNYTCQCLSGYKGLHCEIAETSGIIRTYVAKSFGYIAILMLCGLIGFLVILDALKYIFGIDPAKSQ</sequence>
<evidence type="ECO:0000256" key="7">
    <source>
        <dbReference type="SAM" id="Phobius"/>
    </source>
</evidence>
<proteinExistence type="predicted"/>
<keyword evidence="3" id="KW-0677">Repeat</keyword>
<keyword evidence="7" id="KW-0472">Membrane</keyword>
<evidence type="ECO:0000256" key="3">
    <source>
        <dbReference type="ARBA" id="ARBA00022737"/>
    </source>
</evidence>
<keyword evidence="5" id="KW-0325">Glycoprotein</keyword>
<dbReference type="SMART" id="SM00179">
    <property type="entry name" value="EGF_CA"/>
    <property type="match status" value="2"/>
</dbReference>
<accession>A0A820LES5</accession>
<dbReference type="PROSITE" id="PS00022">
    <property type="entry name" value="EGF_1"/>
    <property type="match status" value="2"/>
</dbReference>
<dbReference type="PROSITE" id="PS50026">
    <property type="entry name" value="EGF_3"/>
    <property type="match status" value="1"/>
</dbReference>
<reference evidence="9" key="1">
    <citation type="submission" date="2021-02" db="EMBL/GenBank/DDBJ databases">
        <authorList>
            <person name="Nowell W R."/>
        </authorList>
    </citation>
    <scope>NUCLEOTIDE SEQUENCE</scope>
</reference>
<name>A0A820LES5_9BILA</name>
<evidence type="ECO:0000313" key="9">
    <source>
        <dbReference type="EMBL" id="CAF4356770.1"/>
    </source>
</evidence>
<dbReference type="InterPro" id="IPR001881">
    <property type="entry name" value="EGF-like_Ca-bd_dom"/>
</dbReference>
<keyword evidence="4 6" id="KW-1015">Disulfide bond</keyword>
<keyword evidence="7" id="KW-0812">Transmembrane</keyword>
<evidence type="ECO:0000313" key="10">
    <source>
        <dbReference type="Proteomes" id="UP000663844"/>
    </source>
</evidence>
<dbReference type="PROSITE" id="PS01186">
    <property type="entry name" value="EGF_2"/>
    <property type="match status" value="2"/>
</dbReference>
<evidence type="ECO:0000256" key="1">
    <source>
        <dbReference type="ARBA" id="ARBA00022536"/>
    </source>
</evidence>
<evidence type="ECO:0000256" key="5">
    <source>
        <dbReference type="ARBA" id="ARBA00023180"/>
    </source>
</evidence>
<dbReference type="FunFam" id="2.10.25.10:FF:000434">
    <property type="entry name" value="Predicted protein"/>
    <property type="match status" value="1"/>
</dbReference>
<dbReference type="PANTHER" id="PTHR24049">
    <property type="entry name" value="CRUMBS FAMILY MEMBER"/>
    <property type="match status" value="1"/>
</dbReference>
<dbReference type="SUPFAM" id="SSF57196">
    <property type="entry name" value="EGF/Laminin"/>
    <property type="match status" value="2"/>
</dbReference>
<evidence type="ECO:0000259" key="8">
    <source>
        <dbReference type="PROSITE" id="PS50026"/>
    </source>
</evidence>
<dbReference type="GO" id="GO:0005509">
    <property type="term" value="F:calcium ion binding"/>
    <property type="evidence" value="ECO:0007669"/>
    <property type="project" value="InterPro"/>
</dbReference>
<evidence type="ECO:0000256" key="2">
    <source>
        <dbReference type="ARBA" id="ARBA00022729"/>
    </source>
</evidence>
<dbReference type="Proteomes" id="UP000663844">
    <property type="component" value="Unassembled WGS sequence"/>
</dbReference>
<dbReference type="Pfam" id="PF00008">
    <property type="entry name" value="EGF"/>
    <property type="match status" value="1"/>
</dbReference>
<dbReference type="SMART" id="SM00181">
    <property type="entry name" value="EGF"/>
    <property type="match status" value="2"/>
</dbReference>
<feature type="non-terminal residue" evidence="9">
    <location>
        <position position="1"/>
    </location>
</feature>
<organism evidence="9 10">
    <name type="scientific">Adineta steineri</name>
    <dbReference type="NCBI Taxonomy" id="433720"/>
    <lineage>
        <taxon>Eukaryota</taxon>
        <taxon>Metazoa</taxon>
        <taxon>Spiralia</taxon>
        <taxon>Gnathifera</taxon>
        <taxon>Rotifera</taxon>
        <taxon>Eurotatoria</taxon>
        <taxon>Bdelloidea</taxon>
        <taxon>Adinetida</taxon>
        <taxon>Adinetidae</taxon>
        <taxon>Adineta</taxon>
    </lineage>
</organism>
<feature type="transmembrane region" description="Helical" evidence="7">
    <location>
        <begin position="109"/>
        <end position="134"/>
    </location>
</feature>
<comment type="caution">
    <text evidence="6">Lacks conserved residue(s) required for the propagation of feature annotation.</text>
</comment>
<dbReference type="InterPro" id="IPR000742">
    <property type="entry name" value="EGF"/>
</dbReference>
<dbReference type="CDD" id="cd00054">
    <property type="entry name" value="EGF_CA"/>
    <property type="match status" value="1"/>
</dbReference>
<dbReference type="InterPro" id="IPR051022">
    <property type="entry name" value="Notch_Cell-Fate_Det"/>
</dbReference>
<dbReference type="EMBL" id="CAJOAZ010021524">
    <property type="protein sequence ID" value="CAF4356770.1"/>
    <property type="molecule type" value="Genomic_DNA"/>
</dbReference>
<evidence type="ECO:0000256" key="4">
    <source>
        <dbReference type="ARBA" id="ARBA00023157"/>
    </source>
</evidence>
<dbReference type="AlphaFoldDB" id="A0A820LES5"/>
<comment type="caution">
    <text evidence="9">The sequence shown here is derived from an EMBL/GenBank/DDBJ whole genome shotgun (WGS) entry which is preliminary data.</text>
</comment>
<keyword evidence="7" id="KW-1133">Transmembrane helix</keyword>